<dbReference type="Proteomes" id="UP000483839">
    <property type="component" value="Unassembled WGS sequence"/>
</dbReference>
<sequence>MFVRFFQELNKPKSEQDFIKRYRFWSRFLLILAILMVALNFHLDLPSYSKGFLIGMSIALLALALRNLVNLKRPAYLHGLYIKSRDERNTQIAQISSTITMFIQILLVALCLILNAFWQIDFNFRLFLIADLYIMLISLFGLTFLLEKYM</sequence>
<proteinExistence type="predicted"/>
<dbReference type="RefSeq" id="WP_012657683.1">
    <property type="nucleotide sequence ID" value="NZ_CP022435.1"/>
</dbReference>
<reference evidence="1 2" key="1">
    <citation type="submission" date="2019-11" db="EMBL/GenBank/DDBJ databases">
        <title>Streptococcus uberis isolated from clinical mastitis cases on a southeastern Queensland dairy.</title>
        <authorList>
            <person name="Workentine M.L."/>
            <person name="Price R."/>
            <person name="Olchowy T."/>
        </authorList>
    </citation>
    <scope>NUCLEOTIDE SEQUENCE [LARGE SCALE GENOMIC DNA]</scope>
    <source>
        <strain evidence="1 2">OLC4459-A17</strain>
    </source>
</reference>
<evidence type="ECO:0000313" key="2">
    <source>
        <dbReference type="Proteomes" id="UP000483839"/>
    </source>
</evidence>
<dbReference type="OMA" id="TITMFIQ"/>
<gene>
    <name evidence="1" type="ORF">GKS16_01815</name>
</gene>
<dbReference type="AlphaFoldDB" id="A0A6L6G6K9"/>
<evidence type="ECO:0000313" key="1">
    <source>
        <dbReference type="EMBL" id="MTD01022.1"/>
    </source>
</evidence>
<dbReference type="EMBL" id="WLXI01000009">
    <property type="protein sequence ID" value="MTD01022.1"/>
    <property type="molecule type" value="Genomic_DNA"/>
</dbReference>
<accession>A0A6L6G6K9</accession>
<organism evidence="1 2">
    <name type="scientific">Streptococcus uberis</name>
    <dbReference type="NCBI Taxonomy" id="1349"/>
    <lineage>
        <taxon>Bacteria</taxon>
        <taxon>Bacillati</taxon>
        <taxon>Bacillota</taxon>
        <taxon>Bacilli</taxon>
        <taxon>Lactobacillales</taxon>
        <taxon>Streptococcaceae</taxon>
        <taxon>Streptococcus</taxon>
    </lineage>
</organism>
<protein>
    <submittedName>
        <fullName evidence="1">Uncharacterized protein</fullName>
    </submittedName>
</protein>
<comment type="caution">
    <text evidence="1">The sequence shown here is derived from an EMBL/GenBank/DDBJ whole genome shotgun (WGS) entry which is preliminary data.</text>
</comment>
<name>A0A6L6G6K9_STRUB</name>